<evidence type="ECO:0000256" key="1">
    <source>
        <dbReference type="SAM" id="MobiDB-lite"/>
    </source>
</evidence>
<name>A0A1X6P1U1_PORUM</name>
<organism evidence="2 3">
    <name type="scientific">Porphyra umbilicalis</name>
    <name type="common">Purple laver</name>
    <name type="synonym">Red alga</name>
    <dbReference type="NCBI Taxonomy" id="2786"/>
    <lineage>
        <taxon>Eukaryota</taxon>
        <taxon>Rhodophyta</taxon>
        <taxon>Bangiophyceae</taxon>
        <taxon>Bangiales</taxon>
        <taxon>Bangiaceae</taxon>
        <taxon>Porphyra</taxon>
    </lineage>
</organism>
<gene>
    <name evidence="2" type="ORF">BU14_0264s0014</name>
</gene>
<feature type="compositionally biased region" description="Low complexity" evidence="1">
    <location>
        <begin position="1"/>
        <end position="30"/>
    </location>
</feature>
<dbReference type="EMBL" id="KV918927">
    <property type="protein sequence ID" value="OSX74861.1"/>
    <property type="molecule type" value="Genomic_DNA"/>
</dbReference>
<evidence type="ECO:0000313" key="3">
    <source>
        <dbReference type="Proteomes" id="UP000218209"/>
    </source>
</evidence>
<dbReference type="AlphaFoldDB" id="A0A1X6P1U1"/>
<protein>
    <submittedName>
        <fullName evidence="2">Uncharacterized protein</fullName>
    </submittedName>
</protein>
<proteinExistence type="predicted"/>
<keyword evidence="3" id="KW-1185">Reference proteome</keyword>
<evidence type="ECO:0000313" key="2">
    <source>
        <dbReference type="EMBL" id="OSX74861.1"/>
    </source>
</evidence>
<reference evidence="2 3" key="1">
    <citation type="submission" date="2017-03" db="EMBL/GenBank/DDBJ databases">
        <title>WGS assembly of Porphyra umbilicalis.</title>
        <authorList>
            <person name="Brawley S.H."/>
            <person name="Blouin N.A."/>
            <person name="Ficko-Blean E."/>
            <person name="Wheeler G.L."/>
            <person name="Lohr M."/>
            <person name="Goodson H.V."/>
            <person name="Jenkins J.W."/>
            <person name="Blaby-Haas C.E."/>
            <person name="Helliwell K.E."/>
            <person name="Chan C."/>
            <person name="Marriage T."/>
            <person name="Bhattacharya D."/>
            <person name="Klein A.S."/>
            <person name="Badis Y."/>
            <person name="Brodie J."/>
            <person name="Cao Y."/>
            <person name="Collen J."/>
            <person name="Dittami S.M."/>
            <person name="Gachon C.M."/>
            <person name="Green B.R."/>
            <person name="Karpowicz S."/>
            <person name="Kim J.W."/>
            <person name="Kudahl U."/>
            <person name="Lin S."/>
            <person name="Michel G."/>
            <person name="Mittag M."/>
            <person name="Olson B.J."/>
            <person name="Pangilinan J."/>
            <person name="Peng Y."/>
            <person name="Qiu H."/>
            <person name="Shu S."/>
            <person name="Singer J.T."/>
            <person name="Smith A.G."/>
            <person name="Sprecher B.N."/>
            <person name="Wagner V."/>
            <person name="Wang W."/>
            <person name="Wang Z.-Y."/>
            <person name="Yan J."/>
            <person name="Yarish C."/>
            <person name="Zoeuner-Riek S."/>
            <person name="Zhuang Y."/>
            <person name="Zou Y."/>
            <person name="Lindquist E.A."/>
            <person name="Grimwood J."/>
            <person name="Barry K."/>
            <person name="Rokhsar D.S."/>
            <person name="Schmutz J."/>
            <person name="Stiller J.W."/>
            <person name="Grossman A.R."/>
            <person name="Prochnik S.E."/>
        </authorList>
    </citation>
    <scope>NUCLEOTIDE SEQUENCE [LARGE SCALE GENOMIC DNA]</scope>
    <source>
        <strain evidence="2">4086291</strain>
    </source>
</reference>
<accession>A0A1X6P1U1</accession>
<sequence>MNSQWSRAVRVGAPAAAAAAPPPSSTARGGPQRRHAPRRAPSPPAKALLAATLLLAALVAAATTAPTPAAAHSSLHKPVSMSYATDCRVGGPPGFIRNCPGPCPNMQMRRTGRGSSADKPAVVVGRGASLPVVWGRNNHEGGFIRWSIVGVADQWKWDAHRAAAFHWNCFSAGRFKCGGGDGQACVDDSRNEAFRDVLRVPAIYPDGDYVLSWAWFGGVRFDDLNHRPISSVSGDYFDCSYVRISGGATLQKAFKPRFAPGSYTYNGNGCVSAVNRLGPCRKEPCTVGGSLFASSLYRGSITVPEEFADGRSPAPLTASMFNGVLGLTPGSRGTGAPHIKNAYVVNRFGSRVRVLLGPGKGTTTVKLAYDAIDAFSIEATVGGRKPDWVHFERDGKTVRYDSAAPWGMTGELPEGGWKDWGGWTSGKTHDIRITPEGGSSRTFRLRVYMP</sequence>
<dbReference type="Proteomes" id="UP000218209">
    <property type="component" value="Unassembled WGS sequence"/>
</dbReference>
<feature type="region of interest" description="Disordered" evidence="1">
    <location>
        <begin position="1"/>
        <end position="43"/>
    </location>
</feature>